<protein>
    <submittedName>
        <fullName evidence="1">Uncharacterized protein</fullName>
    </submittedName>
</protein>
<dbReference type="EMBL" id="BJWL01000005">
    <property type="protein sequence ID" value="GFY86926.1"/>
    <property type="molecule type" value="Genomic_DNA"/>
</dbReference>
<comment type="caution">
    <text evidence="1">The sequence shown here is derived from an EMBL/GenBank/DDBJ whole genome shotgun (WGS) entry which is preliminary data.</text>
</comment>
<keyword evidence="2" id="KW-1185">Reference proteome</keyword>
<reference evidence="1 2" key="1">
    <citation type="submission" date="2019-07" db="EMBL/GenBank/DDBJ databases">
        <title>De Novo Assembly of kiwifruit Actinidia rufa.</title>
        <authorList>
            <person name="Sugita-Konishi S."/>
            <person name="Sato K."/>
            <person name="Mori E."/>
            <person name="Abe Y."/>
            <person name="Kisaki G."/>
            <person name="Hamano K."/>
            <person name="Suezawa K."/>
            <person name="Otani M."/>
            <person name="Fukuda T."/>
            <person name="Manabe T."/>
            <person name="Gomi K."/>
            <person name="Tabuchi M."/>
            <person name="Akimitsu K."/>
            <person name="Kataoka I."/>
        </authorList>
    </citation>
    <scope>NUCLEOTIDE SEQUENCE [LARGE SCALE GENOMIC DNA]</scope>
    <source>
        <strain evidence="2">cv. Fuchu</strain>
    </source>
</reference>
<evidence type="ECO:0000313" key="1">
    <source>
        <dbReference type="EMBL" id="GFY86926.1"/>
    </source>
</evidence>
<evidence type="ECO:0000313" key="2">
    <source>
        <dbReference type="Proteomes" id="UP000585474"/>
    </source>
</evidence>
<name>A0A7J0EL32_9ERIC</name>
<dbReference type="AlphaFoldDB" id="A0A7J0EL32"/>
<dbReference type="Proteomes" id="UP000585474">
    <property type="component" value="Unassembled WGS sequence"/>
</dbReference>
<organism evidence="1 2">
    <name type="scientific">Actinidia rufa</name>
    <dbReference type="NCBI Taxonomy" id="165716"/>
    <lineage>
        <taxon>Eukaryota</taxon>
        <taxon>Viridiplantae</taxon>
        <taxon>Streptophyta</taxon>
        <taxon>Embryophyta</taxon>
        <taxon>Tracheophyta</taxon>
        <taxon>Spermatophyta</taxon>
        <taxon>Magnoliopsida</taxon>
        <taxon>eudicotyledons</taxon>
        <taxon>Gunneridae</taxon>
        <taxon>Pentapetalae</taxon>
        <taxon>asterids</taxon>
        <taxon>Ericales</taxon>
        <taxon>Actinidiaceae</taxon>
        <taxon>Actinidia</taxon>
    </lineage>
</organism>
<proteinExistence type="predicted"/>
<sequence>MAGQQVRLVSDQIGVGSPSDGGQSILVVEGSRVRDKVWEFGLGLDNVERRLQWQGWCQKWRRWLGFGLGPGGIELQTEKEEEDEGL</sequence>
<gene>
    <name evidence="1" type="ORF">Acr_05g0005650</name>
</gene>
<accession>A0A7J0EL32</accession>